<dbReference type="PANTHER" id="PTHR46615">
    <property type="entry name" value="ARYLSULFATASE K"/>
    <property type="match status" value="1"/>
</dbReference>
<dbReference type="GO" id="GO:0004065">
    <property type="term" value="F:arylsulfatase activity"/>
    <property type="evidence" value="ECO:0007669"/>
    <property type="project" value="UniProtKB-EC"/>
</dbReference>
<feature type="domain" description="Sulfatase N-terminal" evidence="3">
    <location>
        <begin position="23"/>
        <end position="364"/>
    </location>
</feature>
<dbReference type="OrthoDB" id="9762324at2"/>
<dbReference type="AlphaFoldDB" id="A0A5C5ZVN1"/>
<dbReference type="RefSeq" id="WP_146581527.1">
    <property type="nucleotide sequence ID" value="NZ_SJPM01000016.1"/>
</dbReference>
<evidence type="ECO:0000313" key="4">
    <source>
        <dbReference type="EMBL" id="TWT91226.1"/>
    </source>
</evidence>
<evidence type="ECO:0000256" key="1">
    <source>
        <dbReference type="SAM" id="MobiDB-lite"/>
    </source>
</evidence>
<dbReference type="Proteomes" id="UP000316213">
    <property type="component" value="Unassembled WGS sequence"/>
</dbReference>
<feature type="region of interest" description="Disordered" evidence="1">
    <location>
        <begin position="486"/>
        <end position="525"/>
    </location>
</feature>
<dbReference type="EC" id="3.1.6.1" evidence="4"/>
<feature type="chain" id="PRO_5022857147" evidence="2">
    <location>
        <begin position="20"/>
        <end position="525"/>
    </location>
</feature>
<sequence precursor="true">MKYLAPFLICFVLALTASAANRPNILFIIADDQSPFDLKVYDPNSTLETPNIDRLAAEGMVFDAAHQMGAWCGGVCTPSRHMVMSGRTLWHIPDKTMPGRSPLSADPKYVPTDLPRHTMAAVFNDAGYDTMRTCKQGNSYAAANKQFTVVHDAVKRGGTDETGSAWHAQQVLSYLSDREASNDSDPFLIYFGFSHPHDTRDGKPELLDKYGAVNHKDRNSLPAANPKQPPLPVNYLPAHPFNNTDMKVRDEMAVSGVWGKRDERTIRNELGREFACSENIDIQVGRVLEKLKSMGELDNTYIVYTSDHGMAIGRHGLQGKQNLYEHTFRVPFIVKGPGIKPGSRATANIYLLDVLTTICDLTGIEAPETCEGSSFKPVLEGQSESVRDVLYGAYCGGDKPGMRCVKKGDWKLIKYESSKDGTKETQLFNLAENPNELLPEHHASHVIALTKTTPKPNQTNLATDPNYAEKLAEMEDLLLTQMRSHDDPYRFSDQPNDELTNPIGFDDPRPTLKQPRQRKSIRSNQ</sequence>
<dbReference type="InterPro" id="IPR000917">
    <property type="entry name" value="Sulfatase_N"/>
</dbReference>
<keyword evidence="4" id="KW-0378">Hydrolase</keyword>
<evidence type="ECO:0000259" key="3">
    <source>
        <dbReference type="Pfam" id="PF00884"/>
    </source>
</evidence>
<dbReference type="Pfam" id="PF00884">
    <property type="entry name" value="Sulfatase"/>
    <property type="match status" value="1"/>
</dbReference>
<dbReference type="CDD" id="cd16155">
    <property type="entry name" value="sulfatase_like"/>
    <property type="match status" value="1"/>
</dbReference>
<proteinExistence type="predicted"/>
<protein>
    <submittedName>
        <fullName evidence="4">Arylsulfatase</fullName>
        <ecNumber evidence="4">3.1.6.1</ecNumber>
    </submittedName>
</protein>
<reference evidence="4 5" key="1">
    <citation type="submission" date="2019-02" db="EMBL/GenBank/DDBJ databases">
        <title>Deep-cultivation of Planctomycetes and their phenomic and genomic characterization uncovers novel biology.</title>
        <authorList>
            <person name="Wiegand S."/>
            <person name="Jogler M."/>
            <person name="Boedeker C."/>
            <person name="Pinto D."/>
            <person name="Vollmers J."/>
            <person name="Rivas-Marin E."/>
            <person name="Kohn T."/>
            <person name="Peeters S.H."/>
            <person name="Heuer A."/>
            <person name="Rast P."/>
            <person name="Oberbeckmann S."/>
            <person name="Bunk B."/>
            <person name="Jeske O."/>
            <person name="Meyerdierks A."/>
            <person name="Storesund J.E."/>
            <person name="Kallscheuer N."/>
            <person name="Luecker S."/>
            <person name="Lage O.M."/>
            <person name="Pohl T."/>
            <person name="Merkel B.J."/>
            <person name="Hornburger P."/>
            <person name="Mueller R.-W."/>
            <person name="Bruemmer F."/>
            <person name="Labrenz M."/>
            <person name="Spormann A.M."/>
            <person name="Op Den Camp H."/>
            <person name="Overmann J."/>
            <person name="Amann R."/>
            <person name="Jetten M.S.M."/>
            <person name="Mascher T."/>
            <person name="Medema M.H."/>
            <person name="Devos D.P."/>
            <person name="Kaster A.-K."/>
            <person name="Ovreas L."/>
            <person name="Rohde M."/>
            <person name="Galperin M.Y."/>
            <person name="Jogler C."/>
        </authorList>
    </citation>
    <scope>NUCLEOTIDE SEQUENCE [LARGE SCALE GENOMIC DNA]</scope>
    <source>
        <strain evidence="4 5">Pla100</strain>
    </source>
</reference>
<dbReference type="Gene3D" id="3.40.720.10">
    <property type="entry name" value="Alkaline Phosphatase, subunit A"/>
    <property type="match status" value="1"/>
</dbReference>
<dbReference type="InterPro" id="IPR017850">
    <property type="entry name" value="Alkaline_phosphatase_core_sf"/>
</dbReference>
<dbReference type="SUPFAM" id="SSF53649">
    <property type="entry name" value="Alkaline phosphatase-like"/>
    <property type="match status" value="1"/>
</dbReference>
<dbReference type="GO" id="GO:0015024">
    <property type="term" value="F:glucuronate-2-sulfatase activity"/>
    <property type="evidence" value="ECO:0007669"/>
    <property type="project" value="TreeGrafter"/>
</dbReference>
<keyword evidence="5" id="KW-1185">Reference proteome</keyword>
<dbReference type="EMBL" id="SJPM01000016">
    <property type="protein sequence ID" value="TWT91226.1"/>
    <property type="molecule type" value="Genomic_DNA"/>
</dbReference>
<feature type="compositionally biased region" description="Basic residues" evidence="1">
    <location>
        <begin position="515"/>
        <end position="525"/>
    </location>
</feature>
<evidence type="ECO:0000313" key="5">
    <source>
        <dbReference type="Proteomes" id="UP000316213"/>
    </source>
</evidence>
<feature type="signal peptide" evidence="2">
    <location>
        <begin position="1"/>
        <end position="19"/>
    </location>
</feature>
<comment type="caution">
    <text evidence="4">The sequence shown here is derived from an EMBL/GenBank/DDBJ whole genome shotgun (WGS) entry which is preliminary data.</text>
</comment>
<dbReference type="InterPro" id="IPR051849">
    <property type="entry name" value="GAG-degrading_sulfatase"/>
</dbReference>
<keyword evidence="2" id="KW-0732">Signal</keyword>
<accession>A0A5C5ZVN1</accession>
<evidence type="ECO:0000256" key="2">
    <source>
        <dbReference type="SAM" id="SignalP"/>
    </source>
</evidence>
<gene>
    <name evidence="4" type="ORF">Pla100_54000</name>
</gene>
<dbReference type="PANTHER" id="PTHR46615:SF1">
    <property type="entry name" value="ARYLSULFATASE K"/>
    <property type="match status" value="1"/>
</dbReference>
<name>A0A5C5ZVN1_9BACT</name>
<organism evidence="4 5">
    <name type="scientific">Neorhodopirellula pilleata</name>
    <dbReference type="NCBI Taxonomy" id="2714738"/>
    <lineage>
        <taxon>Bacteria</taxon>
        <taxon>Pseudomonadati</taxon>
        <taxon>Planctomycetota</taxon>
        <taxon>Planctomycetia</taxon>
        <taxon>Pirellulales</taxon>
        <taxon>Pirellulaceae</taxon>
        <taxon>Neorhodopirellula</taxon>
    </lineage>
</organism>